<dbReference type="GeneID" id="9814932"/>
<evidence type="ECO:0000313" key="2">
    <source>
        <dbReference type="EMBL" id="KAF1761625.1"/>
    </source>
</evidence>
<feature type="transmembrane region" description="Helical" evidence="1">
    <location>
        <begin position="205"/>
        <end position="221"/>
    </location>
</feature>
<keyword evidence="1" id="KW-1133">Transmembrane helix</keyword>
<dbReference type="KEGG" id="crq:GCK72_009881"/>
<keyword evidence="1" id="KW-0472">Membrane</keyword>
<accession>A0A6A5H3R6</accession>
<name>A0A6A5H3R6_CAERE</name>
<keyword evidence="1" id="KW-0812">Transmembrane</keyword>
<comment type="caution">
    <text evidence="2">The sequence shown here is derived from an EMBL/GenBank/DDBJ whole genome shotgun (WGS) entry which is preliminary data.</text>
</comment>
<organism evidence="2 3">
    <name type="scientific">Caenorhabditis remanei</name>
    <name type="common">Caenorhabditis vulgaris</name>
    <dbReference type="NCBI Taxonomy" id="31234"/>
    <lineage>
        <taxon>Eukaryota</taxon>
        <taxon>Metazoa</taxon>
        <taxon>Ecdysozoa</taxon>
        <taxon>Nematoda</taxon>
        <taxon>Chromadorea</taxon>
        <taxon>Rhabditida</taxon>
        <taxon>Rhabditina</taxon>
        <taxon>Rhabditomorpha</taxon>
        <taxon>Rhabditoidea</taxon>
        <taxon>Rhabditidae</taxon>
        <taxon>Peloderinae</taxon>
        <taxon>Caenorhabditis</taxon>
    </lineage>
</organism>
<dbReference type="RefSeq" id="XP_003113396.2">
    <property type="nucleotide sequence ID" value="XM_003113348.2"/>
</dbReference>
<dbReference type="EMBL" id="WUAV01000003">
    <property type="protein sequence ID" value="KAF1761625.1"/>
    <property type="molecule type" value="Genomic_DNA"/>
</dbReference>
<evidence type="ECO:0000313" key="3">
    <source>
        <dbReference type="Proteomes" id="UP000483820"/>
    </source>
</evidence>
<sequence length="222" mass="25719">MAREESGIAILEEVIRVFAVTSMDSPENLLMILSITKLLFLFVLLFFQFDSTGAHISSNSLSSQPKRYEKNSKWCKGPIDGDCNPYNCGGGCESKYIRFYDKAFKMDRTIKSCFCQQERLCSILGMHAFSGCKSYYQLSSVAQKFVRYWSMDRRDHKNRHSNSVRHRYSDKARHFQLLNGNSRFCCRATTQKRLALHLRSSGPSTNFYFFSSLIAVIYFLIY</sequence>
<reference evidence="2 3" key="1">
    <citation type="submission" date="2019-12" db="EMBL/GenBank/DDBJ databases">
        <title>Chromosome-level assembly of the Caenorhabditis remanei genome.</title>
        <authorList>
            <person name="Teterina A.A."/>
            <person name="Willis J.H."/>
            <person name="Phillips P.C."/>
        </authorList>
    </citation>
    <scope>NUCLEOTIDE SEQUENCE [LARGE SCALE GENOMIC DNA]</scope>
    <source>
        <strain evidence="2 3">PX506</strain>
        <tissue evidence="2">Whole organism</tissue>
    </source>
</reference>
<feature type="transmembrane region" description="Helical" evidence="1">
    <location>
        <begin position="29"/>
        <end position="47"/>
    </location>
</feature>
<protein>
    <submittedName>
        <fullName evidence="2">Uncharacterized protein</fullName>
    </submittedName>
</protein>
<dbReference type="CTD" id="9814932"/>
<dbReference type="AlphaFoldDB" id="A0A6A5H3R6"/>
<evidence type="ECO:0000256" key="1">
    <source>
        <dbReference type="SAM" id="Phobius"/>
    </source>
</evidence>
<dbReference type="Proteomes" id="UP000483820">
    <property type="component" value="Chromosome III"/>
</dbReference>
<proteinExistence type="predicted"/>
<gene>
    <name evidence="2" type="ORF">GCK72_009881</name>
</gene>